<dbReference type="Gene3D" id="1.25.40.10">
    <property type="entry name" value="Tetratricopeptide repeat domain"/>
    <property type="match status" value="2"/>
</dbReference>
<evidence type="ECO:0000259" key="1">
    <source>
        <dbReference type="Pfam" id="PF12770"/>
    </source>
</evidence>
<name>A0AAN6XE26_9PEZI</name>
<dbReference type="AlphaFoldDB" id="A0AAN6XE26"/>
<dbReference type="Proteomes" id="UP001303160">
    <property type="component" value="Unassembled WGS sequence"/>
</dbReference>
<gene>
    <name evidence="2" type="ORF">QBC40DRAFT_92287</name>
</gene>
<dbReference type="InterPro" id="IPR011990">
    <property type="entry name" value="TPR-like_helical_dom_sf"/>
</dbReference>
<comment type="caution">
    <text evidence="2">The sequence shown here is derived from an EMBL/GenBank/DDBJ whole genome shotgun (WGS) entry which is preliminary data.</text>
</comment>
<organism evidence="2 3">
    <name type="scientific">Triangularia verruculosa</name>
    <dbReference type="NCBI Taxonomy" id="2587418"/>
    <lineage>
        <taxon>Eukaryota</taxon>
        <taxon>Fungi</taxon>
        <taxon>Dikarya</taxon>
        <taxon>Ascomycota</taxon>
        <taxon>Pezizomycotina</taxon>
        <taxon>Sordariomycetes</taxon>
        <taxon>Sordariomycetidae</taxon>
        <taxon>Sordariales</taxon>
        <taxon>Podosporaceae</taxon>
        <taxon>Triangularia</taxon>
    </lineage>
</organism>
<dbReference type="InterPro" id="IPR024983">
    <property type="entry name" value="CHAT_dom"/>
</dbReference>
<sequence length="1007" mass="111831">MASYHDTNWNHLFERAMRHWEEYCNSSDASLLDQAIGLMEQAIPLIPEANLNLPTVISNLSVFYHARYIGTSSSDDLSRAVLRAEKALEITPKGDPDRASRLTNLSNALEARYGTGERENDDLNHAIAASEEAVSSASNDDPDLYAMLNNLAKQLGQRYVDHHDLKDLHASIEALTRAEGMTPETKTGDRATILQQLGVRLHDRFLATGDRQDLDKAIQTTRSALDICPQSNKDFWTIASELGNRLGARYTITWEQQDLDEAIRITKKALDATPPDHLHRPMILADLSNRLGYKHSRTEESSDLKNAIWYCQQSLNLTKDGDSHRPRRLNSLATLLYRRYLAHRDTEDLTKSISNMRKCLPLTGTGHSHYAGWARDLSMFLSHARDENADESIKWAKIAVAKTPKGHSERAAFLIHLATGLLKRSPKDQARSKEYLLEAFYDSACPIGDRLSAGRHLLLNMKSLFVQQDDMESAYRVAEETIGLISLFAPQHLQNEDKQNVLTLAVGLASEAAAVALAIRKDTADALRFLEDGRGVLLGSLYDLRSNIETVGQQYPDLASQFIHLQQRLNTPALSANDTDARTAGISGGTAVLSTDQRREAGESMKELVATIRSKPGFEQFLLPPSSSEVLTAATEGPIVVLNVSHLRCDALVIKSCGIHCLPLTQLNYEDVERRSTKLREDLDLAWLWDAVVGPVFDFLGFNTTPLGNQWPRVRWVPTGALIKFPLHAAGNHLKGGGETALDRAISSYSPSVKSIIHSRQRQAMGEPTASGANDRNLVLVPMEKTEGHHAHLSQVPKEIATVQRLGEEMHLSIDLPACNKNDVLASLQKCRILHFAGHGFTHRTQPLKSSLLLRDWKDHPLTVQSLLDIDLASSPPFLAYLSACGSGLVDHEKSVDESIHLSSAFQLAGFRHVVGTLWAVNDYMCVEMARLVYEHLKRNGMTDASVSTGLHHATRYLRDVWARSVNPALGGSRESERPGKYYGPGEKKKSRVGLEPLWVPYVHFGV</sequence>
<dbReference type="SUPFAM" id="SSF81901">
    <property type="entry name" value="HCP-like"/>
    <property type="match status" value="1"/>
</dbReference>
<feature type="domain" description="CHAT" evidence="1">
    <location>
        <begin position="685"/>
        <end position="948"/>
    </location>
</feature>
<protein>
    <submittedName>
        <fullName evidence="2">CHAT domain-containing protein</fullName>
    </submittedName>
</protein>
<dbReference type="EMBL" id="MU863944">
    <property type="protein sequence ID" value="KAK4198566.1"/>
    <property type="molecule type" value="Genomic_DNA"/>
</dbReference>
<reference evidence="2" key="2">
    <citation type="submission" date="2023-05" db="EMBL/GenBank/DDBJ databases">
        <authorList>
            <consortium name="Lawrence Berkeley National Laboratory"/>
            <person name="Steindorff A."/>
            <person name="Hensen N."/>
            <person name="Bonometti L."/>
            <person name="Westerberg I."/>
            <person name="Brannstrom I.O."/>
            <person name="Guillou S."/>
            <person name="Cros-Aarteil S."/>
            <person name="Calhoun S."/>
            <person name="Haridas S."/>
            <person name="Kuo A."/>
            <person name="Mondo S."/>
            <person name="Pangilinan J."/>
            <person name="Riley R."/>
            <person name="Labutti K."/>
            <person name="Andreopoulos B."/>
            <person name="Lipzen A."/>
            <person name="Chen C."/>
            <person name="Yanf M."/>
            <person name="Daum C."/>
            <person name="Ng V."/>
            <person name="Clum A."/>
            <person name="Ohm R."/>
            <person name="Martin F."/>
            <person name="Silar P."/>
            <person name="Natvig D."/>
            <person name="Lalanne C."/>
            <person name="Gautier V."/>
            <person name="Ament-Velasquez S.L."/>
            <person name="Kruys A."/>
            <person name="Hutchinson M.I."/>
            <person name="Powell A.J."/>
            <person name="Barry K."/>
            <person name="Miller A.N."/>
            <person name="Grigoriev I.V."/>
            <person name="Debuchy R."/>
            <person name="Gladieux P."/>
            <person name="Thoren M.H."/>
            <person name="Johannesson H."/>
        </authorList>
    </citation>
    <scope>NUCLEOTIDE SEQUENCE</scope>
    <source>
        <strain evidence="2">CBS 315.58</strain>
    </source>
</reference>
<evidence type="ECO:0000313" key="2">
    <source>
        <dbReference type="EMBL" id="KAK4198566.1"/>
    </source>
</evidence>
<reference evidence="2" key="1">
    <citation type="journal article" date="2023" name="Mol. Phylogenet. Evol.">
        <title>Genome-scale phylogeny and comparative genomics of the fungal order Sordariales.</title>
        <authorList>
            <person name="Hensen N."/>
            <person name="Bonometti L."/>
            <person name="Westerberg I."/>
            <person name="Brannstrom I.O."/>
            <person name="Guillou S."/>
            <person name="Cros-Aarteil S."/>
            <person name="Calhoun S."/>
            <person name="Haridas S."/>
            <person name="Kuo A."/>
            <person name="Mondo S."/>
            <person name="Pangilinan J."/>
            <person name="Riley R."/>
            <person name="LaButti K."/>
            <person name="Andreopoulos B."/>
            <person name="Lipzen A."/>
            <person name="Chen C."/>
            <person name="Yan M."/>
            <person name="Daum C."/>
            <person name="Ng V."/>
            <person name="Clum A."/>
            <person name="Steindorff A."/>
            <person name="Ohm R.A."/>
            <person name="Martin F."/>
            <person name="Silar P."/>
            <person name="Natvig D.O."/>
            <person name="Lalanne C."/>
            <person name="Gautier V."/>
            <person name="Ament-Velasquez S.L."/>
            <person name="Kruys A."/>
            <person name="Hutchinson M.I."/>
            <person name="Powell A.J."/>
            <person name="Barry K."/>
            <person name="Miller A.N."/>
            <person name="Grigoriev I.V."/>
            <person name="Debuchy R."/>
            <person name="Gladieux P."/>
            <person name="Hiltunen Thoren M."/>
            <person name="Johannesson H."/>
        </authorList>
    </citation>
    <scope>NUCLEOTIDE SEQUENCE</scope>
    <source>
        <strain evidence="2">CBS 315.58</strain>
    </source>
</reference>
<accession>A0AAN6XE26</accession>
<keyword evidence="3" id="KW-1185">Reference proteome</keyword>
<proteinExistence type="predicted"/>
<dbReference type="Pfam" id="PF12770">
    <property type="entry name" value="CHAT"/>
    <property type="match status" value="1"/>
</dbReference>
<dbReference type="SUPFAM" id="SSF48452">
    <property type="entry name" value="TPR-like"/>
    <property type="match status" value="1"/>
</dbReference>
<evidence type="ECO:0000313" key="3">
    <source>
        <dbReference type="Proteomes" id="UP001303160"/>
    </source>
</evidence>